<comment type="caution">
    <text evidence="5">The sequence shown here is derived from an EMBL/GenBank/DDBJ whole genome shotgun (WGS) entry which is preliminary data.</text>
</comment>
<dbReference type="GO" id="GO:0036128">
    <property type="term" value="C:CatSper complex"/>
    <property type="evidence" value="ECO:0007669"/>
    <property type="project" value="InterPro"/>
</dbReference>
<feature type="domain" description="CATSPERG Ig-like" evidence="4">
    <location>
        <begin position="1511"/>
        <end position="1599"/>
    </location>
</feature>
<dbReference type="InterPro" id="IPR028246">
    <property type="entry name" value="CATSPERG"/>
</dbReference>
<organism evidence="5 6">
    <name type="scientific">Orchesella cincta</name>
    <name type="common">Springtail</name>
    <name type="synonym">Podura cincta</name>
    <dbReference type="NCBI Taxonomy" id="48709"/>
    <lineage>
        <taxon>Eukaryota</taxon>
        <taxon>Metazoa</taxon>
        <taxon>Ecdysozoa</taxon>
        <taxon>Arthropoda</taxon>
        <taxon>Hexapoda</taxon>
        <taxon>Collembola</taxon>
        <taxon>Entomobryomorpha</taxon>
        <taxon>Entomobryoidea</taxon>
        <taxon>Orchesellidae</taxon>
        <taxon>Orchesellinae</taxon>
        <taxon>Orchesella</taxon>
    </lineage>
</organism>
<evidence type="ECO:0000259" key="4">
    <source>
        <dbReference type="Pfam" id="PF22851"/>
    </source>
</evidence>
<reference evidence="5 6" key="1">
    <citation type="journal article" date="2016" name="Genome Biol. Evol.">
        <title>Gene Family Evolution Reflects Adaptation to Soil Environmental Stressors in the Genome of the Collembolan Orchesella cincta.</title>
        <authorList>
            <person name="Faddeeva-Vakhrusheva A."/>
            <person name="Derks M.F."/>
            <person name="Anvar S.Y."/>
            <person name="Agamennone V."/>
            <person name="Suring W."/>
            <person name="Smit S."/>
            <person name="van Straalen N.M."/>
            <person name="Roelofs D."/>
        </authorList>
    </citation>
    <scope>NUCLEOTIDE SEQUENCE [LARGE SCALE GENOMIC DNA]</scope>
    <source>
        <tissue evidence="5">Mixed pool</tissue>
    </source>
</reference>
<keyword evidence="2" id="KW-1133">Transmembrane helix</keyword>
<proteinExistence type="predicted"/>
<evidence type="ECO:0000256" key="1">
    <source>
        <dbReference type="SAM" id="MobiDB-lite"/>
    </source>
</evidence>
<dbReference type="Proteomes" id="UP000094527">
    <property type="component" value="Unassembled WGS sequence"/>
</dbReference>
<keyword evidence="6" id="KW-1185">Reference proteome</keyword>
<feature type="region of interest" description="Disordered" evidence="1">
    <location>
        <begin position="1892"/>
        <end position="1929"/>
    </location>
</feature>
<keyword evidence="2" id="KW-0472">Membrane</keyword>
<accession>A0A1D2MJK7</accession>
<evidence type="ECO:0000259" key="3">
    <source>
        <dbReference type="Pfam" id="PF22846"/>
    </source>
</evidence>
<protein>
    <submittedName>
        <fullName evidence="5">Cation channel sperm-associated protein subunit gamma 1</fullName>
    </submittedName>
</protein>
<dbReference type="GO" id="GO:0097228">
    <property type="term" value="C:sperm principal piece"/>
    <property type="evidence" value="ECO:0007669"/>
    <property type="project" value="InterPro"/>
</dbReference>
<feature type="domain" description="CATSPERG C-terminal" evidence="3">
    <location>
        <begin position="1647"/>
        <end position="1837"/>
    </location>
</feature>
<dbReference type="InterPro" id="IPR053873">
    <property type="entry name" value="CATSPERG_C"/>
</dbReference>
<dbReference type="Pfam" id="PF22846">
    <property type="entry name" value="CATSPERG_C"/>
    <property type="match status" value="1"/>
</dbReference>
<dbReference type="PANTHER" id="PTHR14327">
    <property type="entry name" value="CATION CHANNEL SPERM-ASSOCIATED PROTEIN SUBUNIT GAMMA"/>
    <property type="match status" value="1"/>
</dbReference>
<dbReference type="PANTHER" id="PTHR14327:SF1">
    <property type="entry name" value="CATION CHANNEL SPERM-ASSOCIATED AUXILIARY SUBUNIT GAMMA"/>
    <property type="match status" value="1"/>
</dbReference>
<name>A0A1D2MJK7_ORCCI</name>
<dbReference type="EMBL" id="LJIJ01001074">
    <property type="protein sequence ID" value="ODM93112.1"/>
    <property type="molecule type" value="Genomic_DNA"/>
</dbReference>
<dbReference type="OrthoDB" id="9949093at2759"/>
<evidence type="ECO:0000313" key="6">
    <source>
        <dbReference type="Proteomes" id="UP000094527"/>
    </source>
</evidence>
<sequence>MRPKHRRGESLYIAAAIIEIEGEKRLEELKDLAPSPVTDPFGVISQPGFQYPCEYKCESDPLYWTCVAECYERDPTALWDSQCYKTNLCNSSAPNHLLRGRCLPCLTQSTLDQLQKTCEIAYLPNSAPGINNLCIEMERCINKVPTPGSPGGGVNRTIRECAMDPQVQNRKELMQLCVTDTIMSAQRDCCYSEPVREASLCKTNNHKCDEFCDRILSPRLCQATCKKIRDEAQHECLENTCTFDYPISKVPCVHCLDSSLLTLKTHVEACTFPFCIRNLTTTKETYLTDNCHNLDWIQRFASFLKTKLNINNDIWAKVEVEKMDWITSHFTPIECFNDSMTDPLKGCAEDYLTTKRDSPDILAKCESNPYRILDMLVCGLHQEESLSWMNVLNQRNKFTGIRCKNEKLTLEVYKLVFQYEEKVCDDYCAKSKIRPENVASMKCRLEQCLVKEENLKVEHRKHCKPLEDAYLVQVSDFAPCRWQVDFAKSSNPYVLYATYFNELGPSEIRDKLEHPDTTGILQETDVNGKEGFYTFPYFVVVRVSCCTFIQPEPESLCDDNGYYDDGAYRFFVVGGNPIVELKYTAPTSRHSPTTLIHGVFQSSLVKLNSKGNDELIPLNPGSVDEEGNGCHEKICHPGFVVPLILLNIPQETMYVSAFHSRAVEGKGEIQIATSDYPAHAGMLFPKKRSSIFTDIELSFHSSCFANDLSDSTSEGYKKLKCSELDHILDEFDHPYETNIFAPLDAEDMLRSQYTYDNRTVQAIAGFYDPRFLVIGDPDMNDFEVVNWGKLLKPLEKDTSLHSCIQQDLVHKGYPKPIYSQIDRTDPDYPIYYRQRYAGRVYYDEKANKKSKEEDLPETAVFEAIALEDRLLLVTTKGLVSVYGHTNATVATNRQWTFSTDPARQDQIDRCFKLVRVLRRAQPNSDTIVGITYDYRVRNPTTKELEEVTQQVWVGKFTYPGQNIEWSKVEAVSVDNNIESHRVLDGAEAKSPGDPVLFDPVKQPGLPLQIREANPKSPIETICYKTYRTVIQPVAPRATVYDDRGWCQVIDATPEVMKELTIQVLVRFRLMYNEEGRDIIPVYFYILATHTLKQNSSVGFWRIDAVIPRKPCLDQHHESIKNTFLFDKTYFIHKTVGTGQEYGCYDDGNRKEKYIDSYVYLTGMTYTRHAKTIIKWQKPLCSLYAVHQWYCTIRLSAQKIRYELWLVEQPQVLGVVEVFHREVHRIMLMAFNDKGHYAFLTNKLELWVGNTGSLELILLRPSPLRGMVQLGLSKVRNLHDGVPFSIHFDSSDSLYEMVAIVGKEGHVTRIMKRPATEWKLLRVQQRAKDKAAGLSKELQMSFNYDSSMWANTCPFSSPKLSQNFSSTNSRTQGMYFPNPRQHLKLGKAYIEASLMTFQAATFSLVWKSFYNVPIRYYTGKDKDAFELYVFNKYNFDTEFHPKWIDKKRDMAILGVLQFGQGEPEDTGIVVQPRKFKRLQSYGNSSNLENSYYIDYNQVAELRLEFSSKNDFMVLNTDYEAQEINAIQLNVENANGSIIQVNTDKVFEAHRAVVVFFVRISVKRKTGLSQNLPGEHLLPVPMTFHFIGAFGNCIKNRANGIIGDSVETVAYVGCPPSRDFVFNWKSTLKSLKFRSGDTNHGTGDMCHGHEFACFFSRNPLVLFFDIFDESKQKFIPYTGKYTLRIIAGGRTKDEMRMFTDEEIQGYNVPGISDVSLIWNEWDITRHQKVERKPQTLYDDDGQEVHRDSREVILESGKSTILWACHTLSPCARVRPTWNLEVIFWFRLQITNRDVDNDTLCLYEKEIDIMLYGFNPSPEFQLFSTLGFCFFLLTILYICYRCCRRHQYLWRATKVNVRSWIRITKEVFPKKIRKYEPPLPEEVLERRQKVHRGFGSQDITHGDDDSNASLVDADSQEGGNKAHSSASSVGSLSTSMADSSQILPDNRPQYLPLSAKGVVYDQILTRRLNSIVERNRAMRQNLIRKASIQLKVDDLETEAHFEAQFGRTVSQESVFTPPMPKDRKRGVDNFFF</sequence>
<evidence type="ECO:0000256" key="2">
    <source>
        <dbReference type="SAM" id="Phobius"/>
    </source>
</evidence>
<feature type="transmembrane region" description="Helical" evidence="2">
    <location>
        <begin position="1817"/>
        <end position="1837"/>
    </location>
</feature>
<evidence type="ECO:0000313" key="5">
    <source>
        <dbReference type="EMBL" id="ODM93112.1"/>
    </source>
</evidence>
<dbReference type="InterPro" id="IPR053874">
    <property type="entry name" value="CATSPERG_Ig-like"/>
</dbReference>
<keyword evidence="2" id="KW-0812">Transmembrane</keyword>
<dbReference type="Pfam" id="PF22851">
    <property type="entry name" value="CATSPERG_Ig-like"/>
    <property type="match status" value="1"/>
</dbReference>
<gene>
    <name evidence="5" type="ORF">Ocin01_13570</name>
</gene>
<dbReference type="STRING" id="48709.A0A1D2MJK7"/>